<protein>
    <submittedName>
        <fullName evidence="1">Uncharacterized protein</fullName>
    </submittedName>
</protein>
<dbReference type="EMBL" id="CAUOFW020009172">
    <property type="protein sequence ID" value="CAK9185120.1"/>
    <property type="molecule type" value="Genomic_DNA"/>
</dbReference>
<comment type="caution">
    <text evidence="1">The sequence shown here is derived from an EMBL/GenBank/DDBJ whole genome shotgun (WGS) entry which is preliminary data.</text>
</comment>
<evidence type="ECO:0000313" key="2">
    <source>
        <dbReference type="Proteomes" id="UP001642360"/>
    </source>
</evidence>
<dbReference type="AlphaFoldDB" id="A0ABC8UVM9"/>
<feature type="non-terminal residue" evidence="1">
    <location>
        <position position="254"/>
    </location>
</feature>
<sequence length="254" mass="27931">MDLCIYHGFCPEFEQNSTKKPDVSRIPITTPTKFLNFSPKSRDITKNFASLFKKPTNKEIVLPFLSVSAFPPSSVDHLGSIKTFHMPLHSPLYHNQSCSNITSPSIFPSTVSTSANIQMPSLVMEFQIPNVPSSIPLPHVPLMNRDFPALQTQLPGRGSQLPVDALTTQHSQSAQITPDIATSVPFISATPSKPAKRVVFNNGGPGMYWSPDKTQELSKGFNLTLIGKCAYGKPSLGVVKEFINSRWLLKGDFT</sequence>
<keyword evidence="2" id="KW-1185">Reference proteome</keyword>
<organism evidence="1 2">
    <name type="scientific">Ilex paraguariensis</name>
    <name type="common">yerba mate</name>
    <dbReference type="NCBI Taxonomy" id="185542"/>
    <lineage>
        <taxon>Eukaryota</taxon>
        <taxon>Viridiplantae</taxon>
        <taxon>Streptophyta</taxon>
        <taxon>Embryophyta</taxon>
        <taxon>Tracheophyta</taxon>
        <taxon>Spermatophyta</taxon>
        <taxon>Magnoliopsida</taxon>
        <taxon>eudicotyledons</taxon>
        <taxon>Gunneridae</taxon>
        <taxon>Pentapetalae</taxon>
        <taxon>asterids</taxon>
        <taxon>campanulids</taxon>
        <taxon>Aquifoliales</taxon>
        <taxon>Aquifoliaceae</taxon>
        <taxon>Ilex</taxon>
    </lineage>
</organism>
<dbReference type="Proteomes" id="UP001642360">
    <property type="component" value="Unassembled WGS sequence"/>
</dbReference>
<proteinExistence type="predicted"/>
<name>A0ABC8UVM9_9AQUA</name>
<accession>A0ABC8UVM9</accession>
<evidence type="ECO:0000313" key="1">
    <source>
        <dbReference type="EMBL" id="CAK9185120.1"/>
    </source>
</evidence>
<gene>
    <name evidence="1" type="ORF">ILEXP_LOCUS55489</name>
</gene>
<reference evidence="1 2" key="1">
    <citation type="submission" date="2024-02" db="EMBL/GenBank/DDBJ databases">
        <authorList>
            <person name="Vignale AGUSTIN F."/>
            <person name="Sosa J E."/>
            <person name="Modenutti C."/>
        </authorList>
    </citation>
    <scope>NUCLEOTIDE SEQUENCE [LARGE SCALE GENOMIC DNA]</scope>
</reference>